<dbReference type="InterPro" id="IPR048833">
    <property type="entry name" value="CAA_C"/>
</dbReference>
<feature type="binding site" evidence="10">
    <location>
        <position position="66"/>
    </location>
    <ligand>
        <name>Mg(2+)</name>
        <dbReference type="ChEBI" id="CHEBI:18420"/>
    </ligand>
</feature>
<keyword evidence="4 10" id="KW-0479">Metal-binding</keyword>
<keyword evidence="5 10" id="KW-0547">Nucleotide-binding</keyword>
<dbReference type="InterPro" id="IPR015329">
    <property type="entry name" value="tRNA_NucTransf2"/>
</dbReference>
<dbReference type="EC" id="2.7.7.72" evidence="10"/>
<dbReference type="CDD" id="cd05400">
    <property type="entry name" value="NT_2-5OAS_ClassI-CCAase"/>
    <property type="match status" value="1"/>
</dbReference>
<dbReference type="Gene3D" id="1.10.1410.30">
    <property type="entry name" value="CCA tRNA nucleotidyltransferase, domain 2"/>
    <property type="match status" value="1"/>
</dbReference>
<dbReference type="HAMAP" id="MF_01264">
    <property type="entry name" value="CCA_arch"/>
    <property type="match status" value="1"/>
</dbReference>
<feature type="binding site" evidence="10">
    <location>
        <position position="172"/>
    </location>
    <ligand>
        <name>ATP</name>
        <dbReference type="ChEBI" id="CHEBI:30616"/>
    </ligand>
</feature>
<evidence type="ECO:0000313" key="14">
    <source>
        <dbReference type="EMBL" id="AFK50499.1"/>
    </source>
</evidence>
<dbReference type="PANTHER" id="PTHR39643:SF1">
    <property type="entry name" value="CCA-ADDING ENZYME"/>
    <property type="match status" value="1"/>
</dbReference>
<dbReference type="Gene3D" id="3.30.70.590">
    <property type="entry name" value="Poly(A) polymerase predicted RNA binding domain"/>
    <property type="match status" value="1"/>
</dbReference>
<dbReference type="Pfam" id="PF09249">
    <property type="entry name" value="tRNA_NucTransf2"/>
    <property type="match status" value="1"/>
</dbReference>
<dbReference type="PROSITE" id="PS50152">
    <property type="entry name" value="25A_SYNTH_3"/>
    <property type="match status" value="1"/>
</dbReference>
<dbReference type="GO" id="GO:0004810">
    <property type="term" value="F:CCA tRNA nucleotidyltransferase activity"/>
    <property type="evidence" value="ECO:0007669"/>
    <property type="project" value="UniProtKB-UniRule"/>
</dbReference>
<comment type="function">
    <text evidence="10">Catalyzes the addition and repair of the essential 3'-terminal CCA sequence in tRNAs without using a nucleic acid template. Adds these three nucleotides in the order of C, C, and A to the tRNA nucleotide-73, using CTP and ATP as substrates and producing inorganic pyrophosphate. tRNA 3'-terminal CCA addition is required both for tRNA processing and repair. Also involved in tRNA surveillance by mediating tandem CCA addition to generate a CCACCA at the 3' terminus of unstable tRNAs. While stable tRNAs receive only 3'-terminal CCA, unstable tRNAs are marked with CCACCA and rapidly degraded.</text>
</comment>
<evidence type="ECO:0000256" key="6">
    <source>
        <dbReference type="ARBA" id="ARBA00022800"/>
    </source>
</evidence>
<dbReference type="Proteomes" id="UP000005270">
    <property type="component" value="Chromosome"/>
</dbReference>
<dbReference type="SUPFAM" id="SSF81631">
    <property type="entry name" value="PAP/OAS1 substrate-binding domain"/>
    <property type="match status" value="1"/>
</dbReference>
<dbReference type="Gene3D" id="3.30.460.10">
    <property type="entry name" value="Beta Polymerase, domain 2"/>
    <property type="match status" value="1"/>
</dbReference>
<feature type="binding site" evidence="10">
    <location>
        <position position="163"/>
    </location>
    <ligand>
        <name>CTP</name>
        <dbReference type="ChEBI" id="CHEBI:37563"/>
    </ligand>
</feature>
<evidence type="ECO:0000256" key="7">
    <source>
        <dbReference type="ARBA" id="ARBA00022840"/>
    </source>
</evidence>
<feature type="binding site" evidence="10">
    <location>
        <position position="143"/>
    </location>
    <ligand>
        <name>CTP</name>
        <dbReference type="ChEBI" id="CHEBI:37563"/>
    </ligand>
</feature>
<feature type="binding site" evidence="10">
    <location>
        <position position="143"/>
    </location>
    <ligand>
        <name>ATP</name>
        <dbReference type="ChEBI" id="CHEBI:30616"/>
    </ligand>
</feature>
<dbReference type="GO" id="GO:0042245">
    <property type="term" value="P:RNA repair"/>
    <property type="evidence" value="ECO:0007669"/>
    <property type="project" value="UniProtKB-KW"/>
</dbReference>
<dbReference type="InterPro" id="IPR008229">
    <property type="entry name" value="CCA-adding_arc"/>
</dbReference>
<dbReference type="InterPro" id="IPR011068">
    <property type="entry name" value="NuclTrfase_I-like_C"/>
</dbReference>
<evidence type="ECO:0000256" key="8">
    <source>
        <dbReference type="ARBA" id="ARBA00022842"/>
    </source>
</evidence>
<dbReference type="Pfam" id="PF01909">
    <property type="entry name" value="NTP_transf_2"/>
    <property type="match status" value="1"/>
</dbReference>
<evidence type="ECO:0000259" key="11">
    <source>
        <dbReference type="Pfam" id="PF01909"/>
    </source>
</evidence>
<feature type="binding site" evidence="10">
    <location>
        <position position="172"/>
    </location>
    <ligand>
        <name>CTP</name>
        <dbReference type="ChEBI" id="CHEBI:37563"/>
    </ligand>
</feature>
<evidence type="ECO:0000259" key="13">
    <source>
        <dbReference type="Pfam" id="PF21133"/>
    </source>
</evidence>
<comment type="caution">
    <text evidence="10">Lacks conserved residue(s) required for the propagation of feature annotation.</text>
</comment>
<dbReference type="SUPFAM" id="SSF55003">
    <property type="entry name" value="PAP/Archaeal CCA-adding enzyme, C-terminal domain"/>
    <property type="match status" value="1"/>
</dbReference>
<comment type="cofactor">
    <cofactor evidence="10">
        <name>Mg(2+)</name>
        <dbReference type="ChEBI" id="CHEBI:18420"/>
    </cofactor>
</comment>
<evidence type="ECO:0000256" key="9">
    <source>
        <dbReference type="ARBA" id="ARBA00022884"/>
    </source>
</evidence>
<dbReference type="EMBL" id="CP003531">
    <property type="protein sequence ID" value="AFK50499.1"/>
    <property type="molecule type" value="Genomic_DNA"/>
</dbReference>
<dbReference type="GO" id="GO:0001680">
    <property type="term" value="P:tRNA 3'-terminal CCA addition"/>
    <property type="evidence" value="ECO:0007669"/>
    <property type="project" value="UniProtKB-UniRule"/>
</dbReference>
<dbReference type="GO" id="GO:0000287">
    <property type="term" value="F:magnesium ion binding"/>
    <property type="evidence" value="ECO:0007669"/>
    <property type="project" value="UniProtKB-UniRule"/>
</dbReference>
<dbReference type="GeneID" id="13012341"/>
<comment type="miscellaneous">
    <text evidence="10">A single active site specifically recognizes both ATP and CTP and is responsible for their addition.</text>
</comment>
<feature type="domain" description="tRNA nucleotidyltransferase substrate binding" evidence="12">
    <location>
        <begin position="157"/>
        <end position="278"/>
    </location>
</feature>
<proteinExistence type="inferred from homology"/>
<keyword evidence="15" id="KW-1185">Reference proteome</keyword>
<evidence type="ECO:0000256" key="4">
    <source>
        <dbReference type="ARBA" id="ARBA00022723"/>
    </source>
</evidence>
<reference evidence="14 15" key="1">
    <citation type="journal article" date="2012" name="J. Bacteriol.">
        <title>Complete genome sequence of the hyperthermophilic cellulolytic Crenarchaeon 'Thermogladius cellulolyticus' 1633.</title>
        <authorList>
            <person name="Mardanov A.V."/>
            <person name="Kochetkova T.V."/>
            <person name="Beletsky A.V."/>
            <person name="Bonch-Osmolovskaya E.A."/>
            <person name="Ravin N.V."/>
            <person name="Skryabin K.G."/>
        </authorList>
    </citation>
    <scope>NUCLEOTIDE SEQUENCE [LARGE SCALE GENOMIC DNA]</scope>
    <source>
        <strain evidence="15">DSM 22663 / VKM B-2946 / 1633</strain>
    </source>
</reference>
<dbReference type="AlphaFoldDB" id="I3TCL1"/>
<dbReference type="InterPro" id="IPR006116">
    <property type="entry name" value="NT_2-5OAS_ClassI-CCAase"/>
</dbReference>
<sequence length="469" mass="53684">MTDLEALLKSVLDEITPTPHEREKITRVYEIIKTRLEEHLRRNNVWAEVTLQGSVAHDTWLRGDRDIDVFVLYPEDWSVADVKTKGFELIKEAVRDVGRVEIRYAEHPYIRVFVEDVEADIVPAYKLSSPSRIRTAVDRTPFHTEFVNSHLKGGLNNDVRLLKKFMKGIGSYGAEIKTKGFSGYAVELLVIAYGGFLDVLRAASEWRPPVYVNTLGEEWLFRRSVEVLTKRYPDSVIYMPDPVDHARNVTAAVSFEKLARFILASKCFLRHPSKTFFENRVEYDLETLESSLGGRCIVVVEVESEKPLPPEVVWGEVDRVRDRCVKLLSGHDFLVYHSSAWTDDSRKGVIVVELDECAKPAYKLYEGPPFSELDRVSDFVSKHIGKSVKLWLDRDGRLMSVSRRPVLRAVELLESKQREYLVSPHFKASSPTVYELTPAKLKEIASKYGEEFLRASLGKVESWLLECTS</sequence>
<dbReference type="FunCoup" id="I3TCL1">
    <property type="interactions" value="1"/>
</dbReference>
<keyword evidence="1 10" id="KW-0808">Transferase</keyword>
<dbReference type="InterPro" id="IPR042090">
    <property type="entry name" value="CCA_tRNA_nucleotrans_2"/>
</dbReference>
<dbReference type="HOGENOM" id="CLU_044679_1_0_2"/>
<comment type="subunit">
    <text evidence="10">Homodimer.</text>
</comment>
<feature type="binding site" evidence="10">
    <location>
        <position position="163"/>
    </location>
    <ligand>
        <name>ATP</name>
        <dbReference type="ChEBI" id="CHEBI:30616"/>
    </ligand>
</feature>
<evidence type="ECO:0000259" key="12">
    <source>
        <dbReference type="Pfam" id="PF09249"/>
    </source>
</evidence>
<feature type="binding site" evidence="10">
    <location>
        <position position="120"/>
    </location>
    <ligand>
        <name>Mg(2+)</name>
        <dbReference type="ChEBI" id="CHEBI:18420"/>
    </ligand>
</feature>
<keyword evidence="7 10" id="KW-0067">ATP-binding</keyword>
<feature type="domain" description="Polymerase nucleotidyl transferase" evidence="11">
    <location>
        <begin position="36"/>
        <end position="143"/>
    </location>
</feature>
<gene>
    <name evidence="10" type="primary">cca</name>
    <name evidence="14" type="ordered locus">TCELL_0074</name>
</gene>
<evidence type="ECO:0000256" key="5">
    <source>
        <dbReference type="ARBA" id="ARBA00022741"/>
    </source>
</evidence>
<protein>
    <recommendedName>
        <fullName evidence="10">CCA-adding enzyme</fullName>
        <ecNumber evidence="10">2.7.7.72</ecNumber>
    </recommendedName>
    <alternativeName>
        <fullName evidence="10">CCA tRNA nucleotidyltransferase</fullName>
    </alternativeName>
    <alternativeName>
        <fullName evidence="10">tRNA CCA-pyrophosphorylase</fullName>
    </alternativeName>
    <alternativeName>
        <fullName evidence="10">tRNA adenylyl-/cytidylyl- transferase</fullName>
    </alternativeName>
    <alternativeName>
        <fullName evidence="10">tRNA nucleotidyltransferase</fullName>
    </alternativeName>
    <alternativeName>
        <fullName evidence="10">tRNA-NT</fullName>
    </alternativeName>
</protein>
<dbReference type="InterPro" id="IPR043519">
    <property type="entry name" value="NT_sf"/>
</dbReference>
<comment type="similarity">
    <text evidence="10">Belongs to the tRNA nucleotidyltransferase/poly(A) polymerase family. Archaeal CCA-adding enzyme subfamily.</text>
</comment>
<keyword evidence="8 10" id="KW-0460">Magnesium</keyword>
<dbReference type="GO" id="GO:0000049">
    <property type="term" value="F:tRNA binding"/>
    <property type="evidence" value="ECO:0007669"/>
    <property type="project" value="UniProtKB-UniRule"/>
</dbReference>
<feature type="binding site" evidence="10">
    <location>
        <position position="68"/>
    </location>
    <ligand>
        <name>Mg(2+)</name>
        <dbReference type="ChEBI" id="CHEBI:18420"/>
    </ligand>
</feature>
<name>I3TCL1_THEC1</name>
<dbReference type="GO" id="GO:0005524">
    <property type="term" value="F:ATP binding"/>
    <property type="evidence" value="ECO:0007669"/>
    <property type="project" value="UniProtKB-UniRule"/>
</dbReference>
<dbReference type="InParanoid" id="I3TCL1"/>
<dbReference type="SUPFAM" id="SSF81301">
    <property type="entry name" value="Nucleotidyltransferase"/>
    <property type="match status" value="1"/>
</dbReference>
<dbReference type="STRING" id="1184251.TCELL_0074"/>
<dbReference type="InterPro" id="IPR002934">
    <property type="entry name" value="Polymerase_NTP_transf_dom"/>
</dbReference>
<evidence type="ECO:0000256" key="3">
    <source>
        <dbReference type="ARBA" id="ARBA00022695"/>
    </source>
</evidence>
<evidence type="ECO:0000256" key="2">
    <source>
        <dbReference type="ARBA" id="ARBA00022694"/>
    </source>
</evidence>
<dbReference type="Gene3D" id="3.30.70.1550">
    <property type="entry name" value="Archaeal tRNA CCA-adding enzyme catalytic domain"/>
    <property type="match status" value="1"/>
</dbReference>
<feature type="binding site" evidence="10">
    <location>
        <position position="54"/>
    </location>
    <ligand>
        <name>ATP</name>
        <dbReference type="ChEBI" id="CHEBI:30616"/>
    </ligand>
</feature>
<accession>I3TCL1</accession>
<feature type="domain" description="CCA-adding enzyme C-terminal" evidence="13">
    <location>
        <begin position="294"/>
        <end position="418"/>
    </location>
</feature>
<keyword evidence="9 10" id="KW-0694">RNA-binding</keyword>
<organism evidence="14 15">
    <name type="scientific">Thermogladius calderae (strain DSM 22663 / VKM B-2946 / 1633)</name>
    <dbReference type="NCBI Taxonomy" id="1184251"/>
    <lineage>
        <taxon>Archaea</taxon>
        <taxon>Thermoproteota</taxon>
        <taxon>Thermoprotei</taxon>
        <taxon>Desulfurococcales</taxon>
        <taxon>Desulfurococcaceae</taxon>
        <taxon>Thermogladius</taxon>
    </lineage>
</organism>
<dbReference type="NCBIfam" id="TIGR03671">
    <property type="entry name" value="cca_archaeal"/>
    <property type="match status" value="1"/>
</dbReference>
<dbReference type="OrthoDB" id="7378at2157"/>
<keyword evidence="3 10" id="KW-0548">Nucleotidyltransferase</keyword>
<evidence type="ECO:0000313" key="15">
    <source>
        <dbReference type="Proteomes" id="UP000005270"/>
    </source>
</evidence>
<dbReference type="PIRSF" id="PIRSF005335">
    <property type="entry name" value="CCA_arch"/>
    <property type="match status" value="1"/>
</dbReference>
<dbReference type="KEGG" id="thg:TCELL_0074"/>
<keyword evidence="6 10" id="KW-0692">RNA repair</keyword>
<dbReference type="Pfam" id="PF21133">
    <property type="entry name" value="CAA_C"/>
    <property type="match status" value="1"/>
</dbReference>
<keyword evidence="2 10" id="KW-0819">tRNA processing</keyword>
<dbReference type="eggNOG" id="arCOG04249">
    <property type="taxonomic scope" value="Archaea"/>
</dbReference>
<evidence type="ECO:0000256" key="1">
    <source>
        <dbReference type="ARBA" id="ARBA00022679"/>
    </source>
</evidence>
<comment type="catalytic activity">
    <reaction evidence="10">
        <text>a tRNA with a 3' CCA end + 2 CTP + ATP = a tRNA with a 3' CCACCA end + 3 diphosphate</text>
        <dbReference type="Rhea" id="RHEA:76235"/>
        <dbReference type="Rhea" id="RHEA-COMP:10468"/>
        <dbReference type="Rhea" id="RHEA-COMP:18655"/>
        <dbReference type="ChEBI" id="CHEBI:30616"/>
        <dbReference type="ChEBI" id="CHEBI:33019"/>
        <dbReference type="ChEBI" id="CHEBI:37563"/>
        <dbReference type="ChEBI" id="CHEBI:83071"/>
        <dbReference type="ChEBI" id="CHEBI:195187"/>
    </reaction>
</comment>
<dbReference type="GO" id="GO:0160016">
    <property type="term" value="F:CCACCA tRNA nucleotidyltransferase activity"/>
    <property type="evidence" value="ECO:0007669"/>
    <property type="project" value="RHEA"/>
</dbReference>
<feature type="binding site" evidence="10">
    <location>
        <position position="54"/>
    </location>
    <ligand>
        <name>CTP</name>
        <dbReference type="ChEBI" id="CHEBI:37563"/>
    </ligand>
</feature>
<dbReference type="RefSeq" id="WP_014736750.1">
    <property type="nucleotide sequence ID" value="NC_017954.1"/>
</dbReference>
<evidence type="ECO:0000256" key="10">
    <source>
        <dbReference type="HAMAP-Rule" id="MF_01264"/>
    </source>
</evidence>
<comment type="catalytic activity">
    <reaction evidence="10">
        <text>a tRNA precursor + 2 CTP + ATP = a tRNA with a 3' CCA end + 3 diphosphate</text>
        <dbReference type="Rhea" id="RHEA:14433"/>
        <dbReference type="Rhea" id="RHEA-COMP:10465"/>
        <dbReference type="Rhea" id="RHEA-COMP:10468"/>
        <dbReference type="ChEBI" id="CHEBI:30616"/>
        <dbReference type="ChEBI" id="CHEBI:33019"/>
        <dbReference type="ChEBI" id="CHEBI:37563"/>
        <dbReference type="ChEBI" id="CHEBI:74896"/>
        <dbReference type="ChEBI" id="CHEBI:83071"/>
        <dbReference type="EC" id="2.7.7.72"/>
    </reaction>
</comment>
<dbReference type="PANTHER" id="PTHR39643">
    <property type="entry name" value="CCA-ADDING ENZYME"/>
    <property type="match status" value="1"/>
</dbReference>